<dbReference type="EMBL" id="MU157825">
    <property type="protein sequence ID" value="KAF9534942.1"/>
    <property type="molecule type" value="Genomic_DNA"/>
</dbReference>
<gene>
    <name evidence="2" type="ORF">CPB83DRAFT_843203</name>
</gene>
<dbReference type="Proteomes" id="UP000807306">
    <property type="component" value="Unassembled WGS sequence"/>
</dbReference>
<accession>A0A9P6EU61</accession>
<name>A0A9P6EU61_9AGAR</name>
<evidence type="ECO:0000256" key="1">
    <source>
        <dbReference type="SAM" id="SignalP"/>
    </source>
</evidence>
<dbReference type="AlphaFoldDB" id="A0A9P6EU61"/>
<proteinExistence type="predicted"/>
<reference evidence="2" key="1">
    <citation type="submission" date="2020-11" db="EMBL/GenBank/DDBJ databases">
        <authorList>
            <consortium name="DOE Joint Genome Institute"/>
            <person name="Ahrendt S."/>
            <person name="Riley R."/>
            <person name="Andreopoulos W."/>
            <person name="Labutti K."/>
            <person name="Pangilinan J."/>
            <person name="Ruiz-Duenas F.J."/>
            <person name="Barrasa J.M."/>
            <person name="Sanchez-Garcia M."/>
            <person name="Camarero S."/>
            <person name="Miyauchi S."/>
            <person name="Serrano A."/>
            <person name="Linde D."/>
            <person name="Babiker R."/>
            <person name="Drula E."/>
            <person name="Ayuso-Fernandez I."/>
            <person name="Pacheco R."/>
            <person name="Padilla G."/>
            <person name="Ferreira P."/>
            <person name="Barriuso J."/>
            <person name="Kellner H."/>
            <person name="Castanera R."/>
            <person name="Alfaro M."/>
            <person name="Ramirez L."/>
            <person name="Pisabarro A.G."/>
            <person name="Kuo A."/>
            <person name="Tritt A."/>
            <person name="Lipzen A."/>
            <person name="He G."/>
            <person name="Yan M."/>
            <person name="Ng V."/>
            <person name="Cullen D."/>
            <person name="Martin F."/>
            <person name="Rosso M.-N."/>
            <person name="Henrissat B."/>
            <person name="Hibbett D."/>
            <person name="Martinez A.T."/>
            <person name="Grigoriev I.V."/>
        </authorList>
    </citation>
    <scope>NUCLEOTIDE SEQUENCE</scope>
    <source>
        <strain evidence="2">CBS 506.95</strain>
    </source>
</reference>
<comment type="caution">
    <text evidence="2">The sequence shown here is derived from an EMBL/GenBank/DDBJ whole genome shotgun (WGS) entry which is preliminary data.</text>
</comment>
<feature type="chain" id="PRO_5040254202" description="Secreted protein" evidence="1">
    <location>
        <begin position="17"/>
        <end position="72"/>
    </location>
</feature>
<keyword evidence="3" id="KW-1185">Reference proteome</keyword>
<feature type="signal peptide" evidence="1">
    <location>
        <begin position="1"/>
        <end position="16"/>
    </location>
</feature>
<evidence type="ECO:0000313" key="3">
    <source>
        <dbReference type="Proteomes" id="UP000807306"/>
    </source>
</evidence>
<organism evidence="2 3">
    <name type="scientific">Crepidotus variabilis</name>
    <dbReference type="NCBI Taxonomy" id="179855"/>
    <lineage>
        <taxon>Eukaryota</taxon>
        <taxon>Fungi</taxon>
        <taxon>Dikarya</taxon>
        <taxon>Basidiomycota</taxon>
        <taxon>Agaricomycotina</taxon>
        <taxon>Agaricomycetes</taxon>
        <taxon>Agaricomycetidae</taxon>
        <taxon>Agaricales</taxon>
        <taxon>Agaricineae</taxon>
        <taxon>Crepidotaceae</taxon>
        <taxon>Crepidotus</taxon>
    </lineage>
</organism>
<evidence type="ECO:0000313" key="2">
    <source>
        <dbReference type="EMBL" id="KAF9534942.1"/>
    </source>
</evidence>
<keyword evidence="1" id="KW-0732">Signal</keyword>
<sequence>MSTWQFFPLPFPTLVSLCVSLLEKRLCEVAKDDLRNVLLLEHHSYFCHGCLNVSCSRGIEMDVLIITEPPPS</sequence>
<evidence type="ECO:0008006" key="4">
    <source>
        <dbReference type="Google" id="ProtNLM"/>
    </source>
</evidence>
<protein>
    <recommendedName>
        <fullName evidence="4">Secreted protein</fullName>
    </recommendedName>
</protein>